<feature type="transmembrane region" description="Helical" evidence="7">
    <location>
        <begin position="245"/>
        <end position="264"/>
    </location>
</feature>
<dbReference type="PANTHER" id="PTHR21229:SF1">
    <property type="entry name" value="GH17801P"/>
    <property type="match status" value="1"/>
</dbReference>
<feature type="region of interest" description="Disordered" evidence="6">
    <location>
        <begin position="531"/>
        <end position="561"/>
    </location>
</feature>
<evidence type="ECO:0000256" key="7">
    <source>
        <dbReference type="SAM" id="Phobius"/>
    </source>
</evidence>
<dbReference type="KEGG" id="blac:94345855"/>
<keyword evidence="3" id="KW-0732">Signal</keyword>
<proteinExistence type="predicted"/>
<evidence type="ECO:0000313" key="10">
    <source>
        <dbReference type="Proteomes" id="UP000294530"/>
    </source>
</evidence>
<keyword evidence="2 7" id="KW-0812">Transmembrane</keyword>
<keyword evidence="5 7" id="KW-0472">Membrane</keyword>
<evidence type="ECO:0000256" key="3">
    <source>
        <dbReference type="ARBA" id="ARBA00022729"/>
    </source>
</evidence>
<dbReference type="InterPro" id="IPR053937">
    <property type="entry name" value="GOST_TM"/>
</dbReference>
<sequence>MSIILIPHLSAMVPSVLISRALARLLRSIWHRYTHTFFAAILLLYRSDVLVFSSIHEVHESLTGCKMTEIMFADGRGPWGIAGISSVSADVTLRSLTDAEVHNDITVRRLSDYFDFAIVLATYTTETALAVGFDERVACSWNYSNTRHLDGKLQGELLPLENDKMVQLSTTFYPKEEGLQTVILVPCWKQKSSAFGYPVSAEKFVMYRMVDPLLRVNAKIAFRNPYGYLPGLLFGQFAFNCVTHYSGILSLEYLALDVFFLILMYRHRGSVVGTHYFLLTILLLSTCESVAWFVAYNLLNASGVPICCPYPDLVLFSTFIKVLAGMVARIATTLVSLGYGIVRMQISWPEVFVVSGLGVCYFIAVGALEISHLANQSDGEVRPPVVWEALVTMTNLCFGGWIYMSLALTRKNLADFGQVESLKLMPLTQTAKVQIYASLNQILVTYALISVCLMITEGAIYANVVSVPWTYLWIVSAASRQTFFGVLLVAVYLWRPTKHGLLYSQMDQLPSREPVMTHSIAHGIEQISRVTSAADDDNSPPSSRTPVTVLSTKGSASSTIE</sequence>
<feature type="transmembrane region" description="Helical" evidence="7">
    <location>
        <begin position="351"/>
        <end position="373"/>
    </location>
</feature>
<dbReference type="RefSeq" id="XP_067823123.1">
    <property type="nucleotide sequence ID" value="XM_067960184.1"/>
</dbReference>
<dbReference type="GeneID" id="94345855"/>
<feature type="transmembrane region" description="Helical" evidence="7">
    <location>
        <begin position="319"/>
        <end position="339"/>
    </location>
</feature>
<protein>
    <recommendedName>
        <fullName evidence="8">GOST seven transmembrane domain-containing protein</fullName>
    </recommendedName>
</protein>
<dbReference type="OrthoDB" id="19932at2759"/>
<comment type="subcellular location">
    <subcellularLocation>
        <location evidence="1">Membrane</location>
        <topology evidence="1">Multi-pass membrane protein</topology>
    </subcellularLocation>
</comment>
<evidence type="ECO:0000256" key="1">
    <source>
        <dbReference type="ARBA" id="ARBA00004141"/>
    </source>
</evidence>
<dbReference type="AlphaFoldDB" id="A0A976IKT4"/>
<accession>A0A976IKT4</accession>
<reference evidence="9 10" key="1">
    <citation type="journal article" date="2021" name="Genome Biol.">
        <title>AFLAP: assembly-free linkage analysis pipeline using k-mers from genome sequencing data.</title>
        <authorList>
            <person name="Fletcher K."/>
            <person name="Zhang L."/>
            <person name="Gil J."/>
            <person name="Han R."/>
            <person name="Cavanaugh K."/>
            <person name="Michelmore R."/>
        </authorList>
    </citation>
    <scope>NUCLEOTIDE SEQUENCE [LARGE SCALE GENOMIC DNA]</scope>
    <source>
        <strain evidence="9 10">SF5</strain>
    </source>
</reference>
<evidence type="ECO:0000256" key="2">
    <source>
        <dbReference type="ARBA" id="ARBA00022692"/>
    </source>
</evidence>
<evidence type="ECO:0000313" key="9">
    <source>
        <dbReference type="EMBL" id="TDH73625.1"/>
    </source>
</evidence>
<evidence type="ECO:0000259" key="8">
    <source>
        <dbReference type="Pfam" id="PF06814"/>
    </source>
</evidence>
<feature type="domain" description="GOST seven transmembrane" evidence="8">
    <location>
        <begin position="246"/>
        <end position="498"/>
    </location>
</feature>
<keyword evidence="10" id="KW-1185">Reference proteome</keyword>
<feature type="transmembrane region" description="Helical" evidence="7">
    <location>
        <begin position="385"/>
        <end position="404"/>
    </location>
</feature>
<dbReference type="InterPro" id="IPR009637">
    <property type="entry name" value="GPR107/GPR108-like"/>
</dbReference>
<feature type="transmembrane region" description="Helical" evidence="7">
    <location>
        <begin position="470"/>
        <end position="494"/>
    </location>
</feature>
<name>A0A976IKT4_BRELC</name>
<dbReference type="EMBL" id="SHOA02000001">
    <property type="protein sequence ID" value="TDH73625.1"/>
    <property type="molecule type" value="Genomic_DNA"/>
</dbReference>
<evidence type="ECO:0000256" key="5">
    <source>
        <dbReference type="ARBA" id="ARBA00023136"/>
    </source>
</evidence>
<gene>
    <name evidence="9" type="ORF">CCR75_002084</name>
</gene>
<feature type="transmembrane region" description="Helical" evidence="7">
    <location>
        <begin position="442"/>
        <end position="464"/>
    </location>
</feature>
<feature type="transmembrane region" description="Helical" evidence="7">
    <location>
        <begin position="276"/>
        <end position="299"/>
    </location>
</feature>
<organism evidence="9 10">
    <name type="scientific">Bremia lactucae</name>
    <name type="common">Lettuce downy mildew</name>
    <dbReference type="NCBI Taxonomy" id="4779"/>
    <lineage>
        <taxon>Eukaryota</taxon>
        <taxon>Sar</taxon>
        <taxon>Stramenopiles</taxon>
        <taxon>Oomycota</taxon>
        <taxon>Peronosporomycetes</taxon>
        <taxon>Peronosporales</taxon>
        <taxon>Peronosporaceae</taxon>
        <taxon>Bremia</taxon>
    </lineage>
</organism>
<keyword evidence="4 7" id="KW-1133">Transmembrane helix</keyword>
<feature type="compositionally biased region" description="Polar residues" evidence="6">
    <location>
        <begin position="544"/>
        <end position="561"/>
    </location>
</feature>
<dbReference type="GO" id="GO:0005794">
    <property type="term" value="C:Golgi apparatus"/>
    <property type="evidence" value="ECO:0007669"/>
    <property type="project" value="TreeGrafter"/>
</dbReference>
<evidence type="ECO:0000256" key="4">
    <source>
        <dbReference type="ARBA" id="ARBA00022989"/>
    </source>
</evidence>
<dbReference type="Proteomes" id="UP000294530">
    <property type="component" value="Unassembled WGS sequence"/>
</dbReference>
<dbReference type="Pfam" id="PF06814">
    <property type="entry name" value="GOST_TM"/>
    <property type="match status" value="1"/>
</dbReference>
<dbReference type="PANTHER" id="PTHR21229">
    <property type="entry name" value="LUNG SEVEN TRANSMEMBRANE RECEPTOR"/>
    <property type="match status" value="1"/>
</dbReference>
<comment type="caution">
    <text evidence="9">The sequence shown here is derived from an EMBL/GenBank/DDBJ whole genome shotgun (WGS) entry which is preliminary data.</text>
</comment>
<dbReference type="GO" id="GO:0016020">
    <property type="term" value="C:membrane"/>
    <property type="evidence" value="ECO:0007669"/>
    <property type="project" value="UniProtKB-SubCell"/>
</dbReference>
<evidence type="ECO:0000256" key="6">
    <source>
        <dbReference type="SAM" id="MobiDB-lite"/>
    </source>
</evidence>